<feature type="region of interest" description="Disordered" evidence="1">
    <location>
        <begin position="342"/>
        <end position="386"/>
    </location>
</feature>
<comment type="caution">
    <text evidence="2">The sequence shown here is derived from an EMBL/GenBank/DDBJ whole genome shotgun (WGS) entry which is preliminary data.</text>
</comment>
<dbReference type="AlphaFoldDB" id="A0A8H7CUE4"/>
<protein>
    <submittedName>
        <fullName evidence="2">Uncharacterized protein</fullName>
    </submittedName>
</protein>
<dbReference type="OrthoDB" id="3045559at2759"/>
<reference evidence="2" key="1">
    <citation type="submission" date="2020-05" db="EMBL/GenBank/DDBJ databases">
        <title>Mycena genomes resolve the evolution of fungal bioluminescence.</title>
        <authorList>
            <person name="Tsai I.J."/>
        </authorList>
    </citation>
    <scope>NUCLEOTIDE SEQUENCE</scope>
    <source>
        <strain evidence="2">160909Yilan</strain>
    </source>
</reference>
<feature type="region of interest" description="Disordered" evidence="1">
    <location>
        <begin position="9"/>
        <end position="29"/>
    </location>
</feature>
<name>A0A8H7CUE4_9AGAR</name>
<dbReference type="EMBL" id="JACAZH010000014">
    <property type="protein sequence ID" value="KAF7350665.1"/>
    <property type="molecule type" value="Genomic_DNA"/>
</dbReference>
<dbReference type="Proteomes" id="UP000623467">
    <property type="component" value="Unassembled WGS sequence"/>
</dbReference>
<evidence type="ECO:0000313" key="2">
    <source>
        <dbReference type="EMBL" id="KAF7350665.1"/>
    </source>
</evidence>
<accession>A0A8H7CUE4</accession>
<evidence type="ECO:0000256" key="1">
    <source>
        <dbReference type="SAM" id="MobiDB-lite"/>
    </source>
</evidence>
<keyword evidence="3" id="KW-1185">Reference proteome</keyword>
<feature type="compositionally biased region" description="Basic residues" evidence="1">
    <location>
        <begin position="369"/>
        <end position="386"/>
    </location>
</feature>
<proteinExistence type="predicted"/>
<sequence length="386" mass="43297">MTETLYLALPSKDQSSNPHRKLRDYESTPTGPEGLEARISFQMNLVPFDVVVLDIEHELRNIDPKFLAWLNKNPDEWTLISFFLGGSLFFELWNPDHLIDEVTKVLLDAQLADASDFEIFPLPLFKEEKDLYGTSVIAMRVTDWEVRASLLGINLFACDPDLTFAIAGYDKTAKTWTLGIWKGSQTRGDDRTAKRFHWTVAEAIMNNGAVAKMVERATGGRDNCPLADRLEDFMRTVTVRFFPASKHWAAYAKPLTSDTSCWEDVRTAIRVLTLDHVEGIIHFKPITTAGNKLLTHPRCPSCKNDDHVRFGCSFVHGGHGEAWWGMKATLISEIPKNSGGVLTKSCRDAHNEAEGSTNTNKNTGTPGRGRNRGHQTPRGRGGLQRR</sequence>
<organism evidence="2 3">
    <name type="scientific">Mycena sanguinolenta</name>
    <dbReference type="NCBI Taxonomy" id="230812"/>
    <lineage>
        <taxon>Eukaryota</taxon>
        <taxon>Fungi</taxon>
        <taxon>Dikarya</taxon>
        <taxon>Basidiomycota</taxon>
        <taxon>Agaricomycotina</taxon>
        <taxon>Agaricomycetes</taxon>
        <taxon>Agaricomycetidae</taxon>
        <taxon>Agaricales</taxon>
        <taxon>Marasmiineae</taxon>
        <taxon>Mycenaceae</taxon>
        <taxon>Mycena</taxon>
    </lineage>
</organism>
<evidence type="ECO:0000313" key="3">
    <source>
        <dbReference type="Proteomes" id="UP000623467"/>
    </source>
</evidence>
<gene>
    <name evidence="2" type="ORF">MSAN_01627000</name>
</gene>